<evidence type="ECO:0000256" key="5">
    <source>
        <dbReference type="ARBA" id="ARBA00023242"/>
    </source>
</evidence>
<evidence type="ECO:0000256" key="3">
    <source>
        <dbReference type="ARBA" id="ARBA00023015"/>
    </source>
</evidence>
<sequence>MSSMAGVASSDAPSTAPSPPQSTVLDLSVLLDKAMVDCPHASPNSTDVVDGLLSYTPADAVLSTGEEAGADWLLSPTEVTSPGDTSAETVATITATAAAATTAATTSATVAVAKAGKGRKAFACDTCRRRKVRCDLRRPCCTNCEKRNAPCVYRSEVSAARHRADSLNAKVSKHSRAVSRGEKRSHPSSTTTAALAHAVGEDCASDTCTSPYLHSVGSASTCSTPLGLASPTFTDMLISVEERSSTALTEPAMRLVSSEPSPITHQPSSLSSASSERQPARSQSDDSVSSQSTSRALVSPYSPPRSPRLNQQQAGNAQNAAVIAATSCPAMYMSMSSSDDPSPELVEHLVALFVTQTNAQVPFFTLGWLQKELASGTMAPALTYAMMAMASRTPCARAAAINAGAIGRCMAARASDMLQRTQGTVSLSWIQAAVLMDVFHTSEGATEMAGRFRRYAQRMISASALDKLDHSHATSNITPHDPNWDLVETQRRVWWISFLVDRFTSIATGQLGGLDGSQCRVPFPCDDVDRDDSILLNGGEASGKTGSTLMTTNGTENTMHGRGLNWRARVIQLAELLMHAVLLANQLRNHSPNINLNTIAHELAQLRIKFGQLGGAAQSMEPYTRLDRSLSRLLAMPADIAAKRTLLAYKILFRVFAHCLHRNLQLVLGRACLELRRLDTATARNYSEEMQLRAEVVQAASEITQLTAHLSDDLVTCINPFHAFSVSTTAFFFGDVANNQDLESWPGIDAASAVHLMEPLLSFLSRLAPMFQSIIPRRDVLYSLWRKGKARLGNAAALTPMPMSPMEATLLPRATPAAEASSHAVPLIASQSAMASGPEMAPAWPPSVAAAAPLAAHAMPDARLGVAASDNVMTPPDLERTKSSSEEQRSQGMVSLYSC</sequence>
<dbReference type="GO" id="GO:0005634">
    <property type="term" value="C:nucleus"/>
    <property type="evidence" value="ECO:0007669"/>
    <property type="project" value="UniProtKB-SubCell"/>
</dbReference>
<evidence type="ECO:0000313" key="9">
    <source>
        <dbReference type="Proteomes" id="UP000271241"/>
    </source>
</evidence>
<dbReference type="SMART" id="SM00066">
    <property type="entry name" value="GAL4"/>
    <property type="match status" value="1"/>
</dbReference>
<dbReference type="EMBL" id="KZ992616">
    <property type="protein sequence ID" value="RKP08301.1"/>
    <property type="molecule type" value="Genomic_DNA"/>
</dbReference>
<dbReference type="STRING" id="78915.A0A4P9XS01"/>
<feature type="compositionally biased region" description="Low complexity" evidence="6">
    <location>
        <begin position="285"/>
        <end position="294"/>
    </location>
</feature>
<dbReference type="PROSITE" id="PS50048">
    <property type="entry name" value="ZN2_CY6_FUNGAL_2"/>
    <property type="match status" value="1"/>
</dbReference>
<dbReference type="Proteomes" id="UP000271241">
    <property type="component" value="Unassembled WGS sequence"/>
</dbReference>
<dbReference type="CDD" id="cd00067">
    <property type="entry name" value="GAL4"/>
    <property type="match status" value="1"/>
</dbReference>
<dbReference type="OrthoDB" id="3037908at2759"/>
<feature type="region of interest" description="Disordered" evidence="6">
    <location>
        <begin position="1"/>
        <end position="22"/>
    </location>
</feature>
<comment type="subcellular location">
    <subcellularLocation>
        <location evidence="1">Nucleus</location>
    </subcellularLocation>
</comment>
<dbReference type="GO" id="GO:0006351">
    <property type="term" value="P:DNA-templated transcription"/>
    <property type="evidence" value="ECO:0007669"/>
    <property type="project" value="InterPro"/>
</dbReference>
<dbReference type="InterPro" id="IPR007219">
    <property type="entry name" value="XnlR_reg_dom"/>
</dbReference>
<reference evidence="9" key="1">
    <citation type="journal article" date="2018" name="Nat. Microbiol.">
        <title>Leveraging single-cell genomics to expand the fungal tree of life.</title>
        <authorList>
            <person name="Ahrendt S.R."/>
            <person name="Quandt C.A."/>
            <person name="Ciobanu D."/>
            <person name="Clum A."/>
            <person name="Salamov A."/>
            <person name="Andreopoulos B."/>
            <person name="Cheng J.F."/>
            <person name="Woyke T."/>
            <person name="Pelin A."/>
            <person name="Henrissat B."/>
            <person name="Reynolds N.K."/>
            <person name="Benny G.L."/>
            <person name="Smith M.E."/>
            <person name="James T.Y."/>
            <person name="Grigoriev I.V."/>
        </authorList>
    </citation>
    <scope>NUCLEOTIDE SEQUENCE [LARGE SCALE GENOMIC DNA]</scope>
    <source>
        <strain evidence="9">RSA 1356</strain>
    </source>
</reference>
<dbReference type="GO" id="GO:0000981">
    <property type="term" value="F:DNA-binding transcription factor activity, RNA polymerase II-specific"/>
    <property type="evidence" value="ECO:0007669"/>
    <property type="project" value="InterPro"/>
</dbReference>
<feature type="region of interest" description="Disordered" evidence="6">
    <location>
        <begin position="255"/>
        <end position="318"/>
    </location>
</feature>
<dbReference type="InterPro" id="IPR050815">
    <property type="entry name" value="TF_fung"/>
</dbReference>
<feature type="region of interest" description="Disordered" evidence="6">
    <location>
        <begin position="867"/>
        <end position="899"/>
    </location>
</feature>
<dbReference type="GO" id="GO:0008270">
    <property type="term" value="F:zinc ion binding"/>
    <property type="evidence" value="ECO:0007669"/>
    <property type="project" value="InterPro"/>
</dbReference>
<feature type="domain" description="Zn(2)-C6 fungal-type" evidence="7">
    <location>
        <begin position="123"/>
        <end position="153"/>
    </location>
</feature>
<dbReference type="InterPro" id="IPR036864">
    <property type="entry name" value="Zn2-C6_fun-type_DNA-bd_sf"/>
</dbReference>
<keyword evidence="2" id="KW-0479">Metal-binding</keyword>
<dbReference type="AlphaFoldDB" id="A0A4P9XS01"/>
<feature type="compositionally biased region" description="Basic and acidic residues" evidence="6">
    <location>
        <begin position="877"/>
        <end position="889"/>
    </location>
</feature>
<dbReference type="PANTHER" id="PTHR47338">
    <property type="entry name" value="ZN(II)2CYS6 TRANSCRIPTION FACTOR (EUROFUNG)-RELATED"/>
    <property type="match status" value="1"/>
</dbReference>
<evidence type="ECO:0000256" key="1">
    <source>
        <dbReference type="ARBA" id="ARBA00004123"/>
    </source>
</evidence>
<dbReference type="PANTHER" id="PTHR47338:SF5">
    <property type="entry name" value="ZN(II)2CYS6 TRANSCRIPTION FACTOR (EUROFUNG)"/>
    <property type="match status" value="1"/>
</dbReference>
<dbReference type="Pfam" id="PF04082">
    <property type="entry name" value="Fungal_trans"/>
    <property type="match status" value="1"/>
</dbReference>
<evidence type="ECO:0000256" key="4">
    <source>
        <dbReference type="ARBA" id="ARBA00023163"/>
    </source>
</evidence>
<evidence type="ECO:0000256" key="2">
    <source>
        <dbReference type="ARBA" id="ARBA00022723"/>
    </source>
</evidence>
<dbReference type="CDD" id="cd12148">
    <property type="entry name" value="fungal_TF_MHR"/>
    <property type="match status" value="1"/>
</dbReference>
<gene>
    <name evidence="8" type="ORF">THASP1DRAFT_29891</name>
</gene>
<dbReference type="SUPFAM" id="SSF57701">
    <property type="entry name" value="Zn2/Cys6 DNA-binding domain"/>
    <property type="match status" value="1"/>
</dbReference>
<keyword evidence="5" id="KW-0539">Nucleus</keyword>
<evidence type="ECO:0000256" key="6">
    <source>
        <dbReference type="SAM" id="MobiDB-lite"/>
    </source>
</evidence>
<organism evidence="8 9">
    <name type="scientific">Thamnocephalis sphaerospora</name>
    <dbReference type="NCBI Taxonomy" id="78915"/>
    <lineage>
        <taxon>Eukaryota</taxon>
        <taxon>Fungi</taxon>
        <taxon>Fungi incertae sedis</taxon>
        <taxon>Zoopagomycota</taxon>
        <taxon>Zoopagomycotina</taxon>
        <taxon>Zoopagomycetes</taxon>
        <taxon>Zoopagales</taxon>
        <taxon>Sigmoideomycetaceae</taxon>
        <taxon>Thamnocephalis</taxon>
    </lineage>
</organism>
<keyword evidence="4" id="KW-0804">Transcription</keyword>
<evidence type="ECO:0000313" key="8">
    <source>
        <dbReference type="EMBL" id="RKP08301.1"/>
    </source>
</evidence>
<protein>
    <recommendedName>
        <fullName evidence="7">Zn(2)-C6 fungal-type domain-containing protein</fullName>
    </recommendedName>
</protein>
<feature type="compositionally biased region" description="Polar residues" evidence="6">
    <location>
        <begin position="258"/>
        <end position="281"/>
    </location>
</feature>
<keyword evidence="3" id="KW-0805">Transcription regulation</keyword>
<name>A0A4P9XS01_9FUNG</name>
<feature type="compositionally biased region" description="Polar residues" evidence="6">
    <location>
        <begin position="890"/>
        <end position="899"/>
    </location>
</feature>
<keyword evidence="9" id="KW-1185">Reference proteome</keyword>
<accession>A0A4P9XS01</accession>
<dbReference type="Gene3D" id="4.10.240.10">
    <property type="entry name" value="Zn(2)-C6 fungal-type DNA-binding domain"/>
    <property type="match status" value="1"/>
</dbReference>
<proteinExistence type="predicted"/>
<dbReference type="PROSITE" id="PS00463">
    <property type="entry name" value="ZN2_CY6_FUNGAL_1"/>
    <property type="match status" value="1"/>
</dbReference>
<evidence type="ECO:0000259" key="7">
    <source>
        <dbReference type="PROSITE" id="PS50048"/>
    </source>
</evidence>
<feature type="region of interest" description="Disordered" evidence="6">
    <location>
        <begin position="166"/>
        <end position="192"/>
    </location>
</feature>
<dbReference type="Pfam" id="PF00172">
    <property type="entry name" value="Zn_clus"/>
    <property type="match status" value="1"/>
</dbReference>
<dbReference type="InterPro" id="IPR001138">
    <property type="entry name" value="Zn2Cys6_DnaBD"/>
</dbReference>
<dbReference type="GO" id="GO:0003677">
    <property type="term" value="F:DNA binding"/>
    <property type="evidence" value="ECO:0007669"/>
    <property type="project" value="InterPro"/>
</dbReference>